<accession>A0A9W9DSH1</accession>
<feature type="non-terminal residue" evidence="1">
    <location>
        <position position="1"/>
    </location>
</feature>
<evidence type="ECO:0000313" key="1">
    <source>
        <dbReference type="EMBL" id="KAJ4483054.1"/>
    </source>
</evidence>
<protein>
    <submittedName>
        <fullName evidence="1">Uncharacterized protein</fullName>
    </submittedName>
</protein>
<name>A0A9W9DSH1_9AGAR</name>
<feature type="non-terminal residue" evidence="1">
    <location>
        <position position="70"/>
    </location>
</feature>
<organism evidence="1 2">
    <name type="scientific">Lentinula lateritia</name>
    <dbReference type="NCBI Taxonomy" id="40482"/>
    <lineage>
        <taxon>Eukaryota</taxon>
        <taxon>Fungi</taxon>
        <taxon>Dikarya</taxon>
        <taxon>Basidiomycota</taxon>
        <taxon>Agaricomycotina</taxon>
        <taxon>Agaricomycetes</taxon>
        <taxon>Agaricomycetidae</taxon>
        <taxon>Agaricales</taxon>
        <taxon>Marasmiineae</taxon>
        <taxon>Omphalotaceae</taxon>
        <taxon>Lentinula</taxon>
    </lineage>
</organism>
<proteinExistence type="predicted"/>
<reference evidence="1" key="1">
    <citation type="submission" date="2022-08" db="EMBL/GenBank/DDBJ databases">
        <authorList>
            <consortium name="DOE Joint Genome Institute"/>
            <person name="Min B."/>
            <person name="Riley R."/>
            <person name="Sierra-Patev S."/>
            <person name="Naranjo-Ortiz M."/>
            <person name="Looney B."/>
            <person name="Konkel Z."/>
            <person name="Slot J.C."/>
            <person name="Sakamoto Y."/>
            <person name="Steenwyk J.L."/>
            <person name="Rokas A."/>
            <person name="Carro J."/>
            <person name="Camarero S."/>
            <person name="Ferreira P."/>
            <person name="Molpeceres G."/>
            <person name="Ruiz-Duenas F.J."/>
            <person name="Serrano A."/>
            <person name="Henrissat B."/>
            <person name="Drula E."/>
            <person name="Hughes K.W."/>
            <person name="Mata J.L."/>
            <person name="Ishikawa N.K."/>
            <person name="Vargas-Isla R."/>
            <person name="Ushijima S."/>
            <person name="Smith C.A."/>
            <person name="Ahrendt S."/>
            <person name="Andreopoulos W."/>
            <person name="He G."/>
            <person name="Labutti K."/>
            <person name="Lipzen A."/>
            <person name="Ng V."/>
            <person name="Sandor L."/>
            <person name="Barry K."/>
            <person name="Martinez A.T."/>
            <person name="Xiao Y."/>
            <person name="Gibbons J.G."/>
            <person name="Terashima K."/>
            <person name="Hibbett D.S."/>
            <person name="Grigoriev I.V."/>
        </authorList>
    </citation>
    <scope>NUCLEOTIDE SEQUENCE</scope>
    <source>
        <strain evidence="1">Sp2 HRB7682 ss15</strain>
    </source>
</reference>
<gene>
    <name evidence="1" type="ORF">C8J55DRAFT_511364</name>
</gene>
<dbReference type="EMBL" id="JANVFS010000013">
    <property type="protein sequence ID" value="KAJ4483054.1"/>
    <property type="molecule type" value="Genomic_DNA"/>
</dbReference>
<dbReference type="AlphaFoldDB" id="A0A9W9DSH1"/>
<dbReference type="Gene3D" id="3.40.140.10">
    <property type="entry name" value="Cytidine Deaminase, domain 2"/>
    <property type="match status" value="1"/>
</dbReference>
<dbReference type="Proteomes" id="UP001150238">
    <property type="component" value="Unassembled WGS sequence"/>
</dbReference>
<sequence length="70" mass="8172">ARTQRTTLLKMWLHSNINPSLLRKIEGFGAHANQHYPLEVEIFKSSLETQSLNLLWNKYWVDTSKPIGFC</sequence>
<reference evidence="1" key="2">
    <citation type="journal article" date="2023" name="Proc. Natl. Acad. Sci. U.S.A.">
        <title>A global phylogenomic analysis of the shiitake genus Lentinula.</title>
        <authorList>
            <person name="Sierra-Patev S."/>
            <person name="Min B."/>
            <person name="Naranjo-Ortiz M."/>
            <person name="Looney B."/>
            <person name="Konkel Z."/>
            <person name="Slot J.C."/>
            <person name="Sakamoto Y."/>
            <person name="Steenwyk J.L."/>
            <person name="Rokas A."/>
            <person name="Carro J."/>
            <person name="Camarero S."/>
            <person name="Ferreira P."/>
            <person name="Molpeceres G."/>
            <person name="Ruiz-Duenas F.J."/>
            <person name="Serrano A."/>
            <person name="Henrissat B."/>
            <person name="Drula E."/>
            <person name="Hughes K.W."/>
            <person name="Mata J.L."/>
            <person name="Ishikawa N.K."/>
            <person name="Vargas-Isla R."/>
            <person name="Ushijima S."/>
            <person name="Smith C.A."/>
            <person name="Donoghue J."/>
            <person name="Ahrendt S."/>
            <person name="Andreopoulos W."/>
            <person name="He G."/>
            <person name="LaButti K."/>
            <person name="Lipzen A."/>
            <person name="Ng V."/>
            <person name="Riley R."/>
            <person name="Sandor L."/>
            <person name="Barry K."/>
            <person name="Martinez A.T."/>
            <person name="Xiao Y."/>
            <person name="Gibbons J.G."/>
            <person name="Terashima K."/>
            <person name="Grigoriev I.V."/>
            <person name="Hibbett D."/>
        </authorList>
    </citation>
    <scope>NUCLEOTIDE SEQUENCE</scope>
    <source>
        <strain evidence="1">Sp2 HRB7682 ss15</strain>
    </source>
</reference>
<evidence type="ECO:0000313" key="2">
    <source>
        <dbReference type="Proteomes" id="UP001150238"/>
    </source>
</evidence>
<comment type="caution">
    <text evidence="1">The sequence shown here is derived from an EMBL/GenBank/DDBJ whole genome shotgun (WGS) entry which is preliminary data.</text>
</comment>